<feature type="domain" description="Carbohydrate binding module xylan-binding" evidence="2">
    <location>
        <begin position="639"/>
        <end position="688"/>
    </location>
</feature>
<feature type="domain" description="Carbohydrate binding module xylan-binding" evidence="2">
    <location>
        <begin position="345"/>
        <end position="432"/>
    </location>
</feature>
<evidence type="ECO:0000313" key="3">
    <source>
        <dbReference type="EMBL" id="QDT09212.1"/>
    </source>
</evidence>
<dbReference type="InterPro" id="IPR025592">
    <property type="entry name" value="DUF4347"/>
</dbReference>
<dbReference type="Proteomes" id="UP000319817">
    <property type="component" value="Chromosome"/>
</dbReference>
<organism evidence="3 4">
    <name type="scientific">Stieleria marina</name>
    <dbReference type="NCBI Taxonomy" id="1930275"/>
    <lineage>
        <taxon>Bacteria</taxon>
        <taxon>Pseudomonadati</taxon>
        <taxon>Planctomycetota</taxon>
        <taxon>Planctomycetia</taxon>
        <taxon>Pirellulales</taxon>
        <taxon>Pirellulaceae</taxon>
        <taxon>Stieleria</taxon>
    </lineage>
</organism>
<feature type="domain" description="DUF4347" evidence="1">
    <location>
        <begin position="40"/>
        <end position="204"/>
    </location>
</feature>
<evidence type="ECO:0000259" key="1">
    <source>
        <dbReference type="Pfam" id="PF14252"/>
    </source>
</evidence>
<dbReference type="AlphaFoldDB" id="A0A517NQ14"/>
<accession>A0A517NQ14</accession>
<evidence type="ECO:0000259" key="2">
    <source>
        <dbReference type="Pfam" id="PF16841"/>
    </source>
</evidence>
<dbReference type="Gene3D" id="2.60.60.40">
    <property type="match status" value="3"/>
</dbReference>
<feature type="domain" description="Carbohydrate binding module xylan-binding" evidence="2">
    <location>
        <begin position="212"/>
        <end position="306"/>
    </location>
</feature>
<protein>
    <recommendedName>
        <fullName evidence="5">DUF4347 domain-containing protein</fullName>
    </recommendedName>
</protein>
<proteinExistence type="predicted"/>
<gene>
    <name evidence="3" type="ORF">K239x_11570</name>
</gene>
<dbReference type="EMBL" id="CP036526">
    <property type="protein sequence ID" value="QDT09212.1"/>
    <property type="molecule type" value="Genomic_DNA"/>
</dbReference>
<evidence type="ECO:0000313" key="4">
    <source>
        <dbReference type="Proteomes" id="UP000319817"/>
    </source>
</evidence>
<dbReference type="Pfam" id="PF14252">
    <property type="entry name" value="DUF4347"/>
    <property type="match status" value="1"/>
</dbReference>
<dbReference type="Pfam" id="PF16841">
    <property type="entry name" value="CBM60"/>
    <property type="match status" value="3"/>
</dbReference>
<name>A0A517NQ14_9BACT</name>
<reference evidence="3 4" key="1">
    <citation type="submission" date="2019-02" db="EMBL/GenBank/DDBJ databases">
        <title>Deep-cultivation of Planctomycetes and their phenomic and genomic characterization uncovers novel biology.</title>
        <authorList>
            <person name="Wiegand S."/>
            <person name="Jogler M."/>
            <person name="Boedeker C."/>
            <person name="Pinto D."/>
            <person name="Vollmers J."/>
            <person name="Rivas-Marin E."/>
            <person name="Kohn T."/>
            <person name="Peeters S.H."/>
            <person name="Heuer A."/>
            <person name="Rast P."/>
            <person name="Oberbeckmann S."/>
            <person name="Bunk B."/>
            <person name="Jeske O."/>
            <person name="Meyerdierks A."/>
            <person name="Storesund J.E."/>
            <person name="Kallscheuer N."/>
            <person name="Luecker S."/>
            <person name="Lage O.M."/>
            <person name="Pohl T."/>
            <person name="Merkel B.J."/>
            <person name="Hornburger P."/>
            <person name="Mueller R.-W."/>
            <person name="Bruemmer F."/>
            <person name="Labrenz M."/>
            <person name="Spormann A.M."/>
            <person name="Op den Camp H."/>
            <person name="Overmann J."/>
            <person name="Amann R."/>
            <person name="Jetten M.S.M."/>
            <person name="Mascher T."/>
            <person name="Medema M.H."/>
            <person name="Devos D.P."/>
            <person name="Kaster A.-K."/>
            <person name="Ovreas L."/>
            <person name="Rohde M."/>
            <person name="Galperin M.Y."/>
            <person name="Jogler C."/>
        </authorList>
    </citation>
    <scope>NUCLEOTIDE SEQUENCE [LARGE SCALE GENOMIC DNA]</scope>
    <source>
        <strain evidence="3 4">K23_9</strain>
    </source>
</reference>
<keyword evidence="4" id="KW-1185">Reference proteome</keyword>
<sequence length="832" mass="89056">MLAADAGVQVAATQVAGAQVGGEASAPVGELRLQDASPSIVFVDSSLDDVDTLLAGVADPSAEIILLSPDADGVAQISRVLSGRSDVRSIHLVTHGSDGVVQLGSTQLDAQTLRHRGDQIVAWRNSLAADADILLYGCNVAAGASGKALVAQLAQLTGADVASSDDVTGSPLNGADWDLEHRLGDIETALAFQAAPLQRFQGLLISNVQSQTIEIYAAGQTGEENLDIFIDQNYVTTFYGVGGNVGQRQFERFVYETDSPVSADQVSVAFGNDLYVPAVGIDRNLVVDRMVLGGVAFETEDPATFSTGIWRDGLTGPGNYETETLNINSIFTYSSDSDSQPAGQISVEARGDNGDEVLQIHVDGSLRGEFEVDTSLNTYFVAVENGVTADRVQIVFANDFYDPDNGIDRNLIVQSYDVNGTQFDPASENVFSNGTFLAVDGITDGYGRGNTLHTNGYFQAGDQGPLSQGTLIRFFAKGSTSEQTVRVTTRSGELVKGVVVDQGVSTRFLPIFREFVIYTQKDLALEDLRLEFIDDGQVDEFGRDREVQFSGIVVEDLDSDRVQRSSVLDNQTFATGVFSEEDGVQSGFGLGDTLVDSGYFEFQESSRIVFSVYGGGGAMYDVFIRGEKRATFTADEERVLDIDDAVTDRDVRIEFINDGVDESGVDRNLRLSSITIDGRLHSVTPKTVVASEPQDPLPSSLVLYENGFAQFGIEDPGSIRILNENGGGLGAGLLPPARGTTFASEGSYTFGIRRDGERDGVVQLQWTVRESQPGVIPVAVSSGTVSMRDDQRFTEFTVPFENTTSTGTLEVDLVSLTPGVNLIAGLAIIQVQ</sequence>
<dbReference type="InterPro" id="IPR031768">
    <property type="entry name" value="CBM60_xylan-bd"/>
</dbReference>
<evidence type="ECO:0008006" key="5">
    <source>
        <dbReference type="Google" id="ProtNLM"/>
    </source>
</evidence>